<organism evidence="1">
    <name type="scientific">Amphimedon queenslandica</name>
    <name type="common">Sponge</name>
    <dbReference type="NCBI Taxonomy" id="400682"/>
    <lineage>
        <taxon>Eukaryota</taxon>
        <taxon>Metazoa</taxon>
        <taxon>Porifera</taxon>
        <taxon>Demospongiae</taxon>
        <taxon>Heteroscleromorpha</taxon>
        <taxon>Haplosclerida</taxon>
        <taxon>Niphatidae</taxon>
        <taxon>Amphimedon</taxon>
    </lineage>
</organism>
<protein>
    <submittedName>
        <fullName evidence="1">Uncharacterized protein</fullName>
    </submittedName>
</protein>
<dbReference type="AlphaFoldDB" id="A0A1X7U6J4"/>
<dbReference type="EnsemblMetazoa" id="Aqu2.1.23547_001">
    <property type="protein sequence ID" value="Aqu2.1.23547_001"/>
    <property type="gene ID" value="Aqu2.1.23547"/>
</dbReference>
<evidence type="ECO:0000313" key="1">
    <source>
        <dbReference type="EnsemblMetazoa" id="Aqu2.1.23547_001"/>
    </source>
</evidence>
<reference evidence="1" key="1">
    <citation type="submission" date="2017-05" db="UniProtKB">
        <authorList>
            <consortium name="EnsemblMetazoa"/>
        </authorList>
    </citation>
    <scope>IDENTIFICATION</scope>
</reference>
<sequence>SVNDGYQAWTRFDSITVQYRRPSLLNRGCCSGLDQYLFQSRCSHS</sequence>
<proteinExistence type="predicted"/>
<accession>A0A1X7U6J4</accession>
<dbReference type="InParanoid" id="A0A1X7U6J4"/>
<name>A0A1X7U6J4_AMPQE</name>